<protein>
    <submittedName>
        <fullName evidence="5">NADP-dependent malic enzyme</fullName>
    </submittedName>
</protein>
<accession>A0A7X6K4L2</accession>
<organism evidence="5 6">
    <name type="scientific">Arthrobacter mobilis</name>
    <dbReference type="NCBI Taxonomy" id="2724944"/>
    <lineage>
        <taxon>Bacteria</taxon>
        <taxon>Bacillati</taxon>
        <taxon>Actinomycetota</taxon>
        <taxon>Actinomycetes</taxon>
        <taxon>Micrococcales</taxon>
        <taxon>Micrococcaceae</taxon>
        <taxon>Arthrobacter</taxon>
    </lineage>
</organism>
<dbReference type="Pfam" id="PF00390">
    <property type="entry name" value="malic"/>
    <property type="match status" value="1"/>
</dbReference>
<dbReference type="InterPro" id="IPR036291">
    <property type="entry name" value="NAD(P)-bd_dom_sf"/>
</dbReference>
<feature type="region of interest" description="Disordered" evidence="2">
    <location>
        <begin position="1"/>
        <end position="47"/>
    </location>
</feature>
<reference evidence="5 6" key="1">
    <citation type="submission" date="2020-04" db="EMBL/GenBank/DDBJ databases">
        <title>Arthrobacter sp. nov.</title>
        <authorList>
            <person name="Liu S."/>
        </authorList>
    </citation>
    <scope>NUCLEOTIDE SEQUENCE [LARGE SCALE GENOMIC DNA]</scope>
    <source>
        <strain evidence="5 6">E918</strain>
    </source>
</reference>
<dbReference type="SUPFAM" id="SSF51735">
    <property type="entry name" value="NAD(P)-binding Rossmann-fold domains"/>
    <property type="match status" value="1"/>
</dbReference>
<dbReference type="InterPro" id="IPR012301">
    <property type="entry name" value="Malic_N_dom"/>
</dbReference>
<dbReference type="SUPFAM" id="SSF53223">
    <property type="entry name" value="Aminoacid dehydrogenase-like, N-terminal domain"/>
    <property type="match status" value="1"/>
</dbReference>
<dbReference type="PANTHER" id="PTHR43237">
    <property type="entry name" value="NADP-DEPENDENT MALIC ENZYME"/>
    <property type="match status" value="1"/>
</dbReference>
<dbReference type="InterPro" id="IPR037062">
    <property type="entry name" value="Malic_N_dom_sf"/>
</dbReference>
<dbReference type="AlphaFoldDB" id="A0A7X6K4L2"/>
<evidence type="ECO:0000313" key="5">
    <source>
        <dbReference type="EMBL" id="NKX55462.1"/>
    </source>
</evidence>
<dbReference type="PANTHER" id="PTHR43237:SF4">
    <property type="entry name" value="NADP-DEPENDENT MALIC ENZYME"/>
    <property type="match status" value="1"/>
</dbReference>
<dbReference type="GO" id="GO:0016616">
    <property type="term" value="F:oxidoreductase activity, acting on the CH-OH group of donors, NAD or NADP as acceptor"/>
    <property type="evidence" value="ECO:0007669"/>
    <property type="project" value="InterPro"/>
</dbReference>
<evidence type="ECO:0000256" key="1">
    <source>
        <dbReference type="ARBA" id="ARBA00023002"/>
    </source>
</evidence>
<dbReference type="SMART" id="SM01274">
    <property type="entry name" value="malic"/>
    <property type="match status" value="1"/>
</dbReference>
<dbReference type="GO" id="GO:0051287">
    <property type="term" value="F:NAD binding"/>
    <property type="evidence" value="ECO:0007669"/>
    <property type="project" value="InterPro"/>
</dbReference>
<gene>
    <name evidence="5" type="ORF">HGG74_13125</name>
</gene>
<evidence type="ECO:0000259" key="4">
    <source>
        <dbReference type="SMART" id="SM01274"/>
    </source>
</evidence>
<comment type="caution">
    <text evidence="5">The sequence shown here is derived from an EMBL/GenBank/DDBJ whole genome shotgun (WGS) entry which is preliminary data.</text>
</comment>
<keyword evidence="1" id="KW-0560">Oxidoreductase</keyword>
<dbReference type="InterPro" id="IPR046346">
    <property type="entry name" value="Aminoacid_DH-like_N_sf"/>
</dbReference>
<dbReference type="SMART" id="SM00919">
    <property type="entry name" value="Malic_M"/>
    <property type="match status" value="1"/>
</dbReference>
<dbReference type="InterPro" id="IPR012302">
    <property type="entry name" value="Malic_NAD-bd"/>
</dbReference>
<evidence type="ECO:0000256" key="2">
    <source>
        <dbReference type="SAM" id="MobiDB-lite"/>
    </source>
</evidence>
<feature type="domain" description="Malic enzyme N-terminal" evidence="4">
    <location>
        <begin position="77"/>
        <end position="210"/>
    </location>
</feature>
<dbReference type="InterPro" id="IPR051674">
    <property type="entry name" value="Malate_Decarboxylase"/>
</dbReference>
<name>A0A7X6K4L2_9MICC</name>
<dbReference type="Pfam" id="PF03949">
    <property type="entry name" value="Malic_M"/>
    <property type="match status" value="1"/>
</dbReference>
<feature type="domain" description="Malic enzyme NAD-binding" evidence="3">
    <location>
        <begin position="222"/>
        <end position="443"/>
    </location>
</feature>
<dbReference type="GO" id="GO:0004470">
    <property type="term" value="F:malic enzyme activity"/>
    <property type="evidence" value="ECO:0007669"/>
    <property type="project" value="InterPro"/>
</dbReference>
<dbReference type="Proteomes" id="UP000544090">
    <property type="component" value="Unassembled WGS sequence"/>
</dbReference>
<proteinExistence type="predicted"/>
<dbReference type="Gene3D" id="3.40.50.720">
    <property type="entry name" value="NAD(P)-binding Rossmann-like Domain"/>
    <property type="match status" value="1"/>
</dbReference>
<evidence type="ECO:0000313" key="6">
    <source>
        <dbReference type="Proteomes" id="UP000544090"/>
    </source>
</evidence>
<evidence type="ECO:0000259" key="3">
    <source>
        <dbReference type="SMART" id="SM00919"/>
    </source>
</evidence>
<sequence length="447" mass="46762">MRRSSRRDSVYQPLPQPGSTDCRRPGRGRKLRTALPRDPSVPPDRRTLKRGNALTAEAANSTRIELTDEEIFAAHEGGKLAIGLTAPLDDKRDLSIAYTPGVAQVSRAINTDPELARQYTWASRLVAVVSDGTAVLGLGNIGAAASLPVMEGKAALFKKFGGLDSIPLVLETTDVDEIIETLVRLRSSFGAVNLEDISAPRCFELEARLIEALDMPVMHDDQHGTAVVVLAALTNAARVVGRELGSLKVVISGAGAAGIAVAEILLAAGVTDVILLDSRGIIDRNRPGLTGIKSAYAARTNPRGVTGGTAQALDGADVFIGVSSGTIPEQMLEKMSEDAVIFALSNPDPEIHPDIAHRYAKVVATGRSDFPNQINNVLAFPGIFRGALDAGAKRITPAMKVAAAEAIAAIAAEDGLAPDHIIPSPLDGRVAPAVAAAVMAAARSDAK</sequence>
<dbReference type="EMBL" id="JAAZSQ010000012">
    <property type="protein sequence ID" value="NKX55462.1"/>
    <property type="molecule type" value="Genomic_DNA"/>
</dbReference>
<keyword evidence="6" id="KW-1185">Reference proteome</keyword>
<dbReference type="Gene3D" id="3.40.50.10380">
    <property type="entry name" value="Malic enzyme, N-terminal domain"/>
    <property type="match status" value="1"/>
</dbReference>